<evidence type="ECO:0000256" key="8">
    <source>
        <dbReference type="ARBA" id="ARBA00022723"/>
    </source>
</evidence>
<comment type="subcellular location">
    <subcellularLocation>
        <location evidence="1">Cell membrane</location>
        <topology evidence="1">Multi-pass membrane protein</topology>
    </subcellularLocation>
</comment>
<keyword evidence="12" id="KW-0112">Calmodulin-binding</keyword>
<keyword evidence="9" id="KW-0732">Signal</keyword>
<dbReference type="InterPro" id="IPR051171">
    <property type="entry name" value="CaCA"/>
</dbReference>
<feature type="domain" description="Calx-beta" evidence="21">
    <location>
        <begin position="96"/>
        <end position="193"/>
    </location>
</feature>
<dbReference type="PANTHER" id="PTHR11878:SF76">
    <property type="entry name" value="CALX-BETA DOMAIN-CONTAINING PROTEIN"/>
    <property type="match status" value="1"/>
</dbReference>
<dbReference type="GO" id="GO:0005432">
    <property type="term" value="F:calcium:sodium antiporter activity"/>
    <property type="evidence" value="ECO:0007669"/>
    <property type="project" value="InterPro"/>
</dbReference>
<comment type="caution">
    <text evidence="22">The sequence shown here is derived from an EMBL/GenBank/DDBJ whole genome shotgun (WGS) entry which is preliminary data.</text>
</comment>
<keyword evidence="4" id="KW-0050">Antiport</keyword>
<evidence type="ECO:0000256" key="2">
    <source>
        <dbReference type="ARBA" id="ARBA00007489"/>
    </source>
</evidence>
<keyword evidence="6" id="KW-0109">Calcium transport</keyword>
<dbReference type="PRINTS" id="PR01259">
    <property type="entry name" value="NACAEXCHNGR"/>
</dbReference>
<evidence type="ECO:0000256" key="4">
    <source>
        <dbReference type="ARBA" id="ARBA00022449"/>
    </source>
</evidence>
<feature type="transmembrane region" description="Helical" evidence="20">
    <location>
        <begin position="554"/>
        <end position="573"/>
    </location>
</feature>
<keyword evidence="10" id="KW-0677">Repeat</keyword>
<dbReference type="Gene3D" id="1.20.1420.30">
    <property type="entry name" value="NCX, central ion-binding region"/>
    <property type="match status" value="1"/>
</dbReference>
<dbReference type="AlphaFoldDB" id="A0AAD9ULJ7"/>
<dbReference type="InterPro" id="IPR003644">
    <property type="entry name" value="Calx_beta"/>
</dbReference>
<keyword evidence="23" id="KW-1185">Reference proteome</keyword>
<evidence type="ECO:0000256" key="18">
    <source>
        <dbReference type="ARBA" id="ARBA00023201"/>
    </source>
</evidence>
<protein>
    <recommendedName>
        <fullName evidence="21">Calx-beta domain-containing protein</fullName>
    </recommendedName>
</protein>
<evidence type="ECO:0000256" key="5">
    <source>
        <dbReference type="ARBA" id="ARBA00022475"/>
    </source>
</evidence>
<dbReference type="GO" id="GO:0030424">
    <property type="term" value="C:axon"/>
    <property type="evidence" value="ECO:0007669"/>
    <property type="project" value="TreeGrafter"/>
</dbReference>
<keyword evidence="7 20" id="KW-0812">Transmembrane</keyword>
<feature type="transmembrane region" description="Helical" evidence="20">
    <location>
        <begin position="482"/>
        <end position="501"/>
    </location>
</feature>
<feature type="domain" description="Calx-beta" evidence="21">
    <location>
        <begin position="210"/>
        <end position="309"/>
    </location>
</feature>
<dbReference type="GO" id="GO:0005516">
    <property type="term" value="F:calmodulin binding"/>
    <property type="evidence" value="ECO:0007669"/>
    <property type="project" value="UniProtKB-KW"/>
</dbReference>
<evidence type="ECO:0000256" key="13">
    <source>
        <dbReference type="ARBA" id="ARBA00022989"/>
    </source>
</evidence>
<evidence type="ECO:0000313" key="23">
    <source>
        <dbReference type="Proteomes" id="UP001209878"/>
    </source>
</evidence>
<keyword evidence="8" id="KW-0479">Metal-binding</keyword>
<name>A0AAD9ULJ7_RIDPI</name>
<dbReference type="EMBL" id="JAODUO010000007">
    <property type="protein sequence ID" value="KAK2193735.1"/>
    <property type="molecule type" value="Genomic_DNA"/>
</dbReference>
<keyword evidence="13 20" id="KW-1133">Transmembrane helix</keyword>
<evidence type="ECO:0000256" key="19">
    <source>
        <dbReference type="ARBA" id="ARBA00033667"/>
    </source>
</evidence>
<evidence type="ECO:0000256" key="1">
    <source>
        <dbReference type="ARBA" id="ARBA00004651"/>
    </source>
</evidence>
<feature type="transmembrane region" description="Helical" evidence="20">
    <location>
        <begin position="513"/>
        <end position="533"/>
    </location>
</feature>
<evidence type="ECO:0000256" key="15">
    <source>
        <dbReference type="ARBA" id="ARBA00023065"/>
    </source>
</evidence>
<dbReference type="GO" id="GO:0098794">
    <property type="term" value="C:postsynapse"/>
    <property type="evidence" value="ECO:0007669"/>
    <property type="project" value="TreeGrafter"/>
</dbReference>
<dbReference type="PANTHER" id="PTHR11878">
    <property type="entry name" value="SODIUM/CALCIUM EXCHANGER"/>
    <property type="match status" value="1"/>
</dbReference>
<evidence type="ECO:0000256" key="16">
    <source>
        <dbReference type="ARBA" id="ARBA00023136"/>
    </source>
</evidence>
<dbReference type="InterPro" id="IPR004836">
    <property type="entry name" value="Na_Ca_Ex"/>
</dbReference>
<dbReference type="SUPFAM" id="SSF141072">
    <property type="entry name" value="CalX-like"/>
    <property type="match status" value="2"/>
</dbReference>
<dbReference type="InterPro" id="IPR044880">
    <property type="entry name" value="NCX_ion-bd_dom_sf"/>
</dbReference>
<evidence type="ECO:0000256" key="3">
    <source>
        <dbReference type="ARBA" id="ARBA00022448"/>
    </source>
</evidence>
<gene>
    <name evidence="22" type="ORF">NP493_7g05021</name>
</gene>
<dbReference type="Pfam" id="PF03160">
    <property type="entry name" value="Calx-beta"/>
    <property type="match status" value="1"/>
</dbReference>
<accession>A0AAD9ULJ7</accession>
<keyword evidence="5" id="KW-1003">Cell membrane</keyword>
<dbReference type="Pfam" id="PF01699">
    <property type="entry name" value="Na_Ca_ex"/>
    <property type="match status" value="1"/>
</dbReference>
<dbReference type="SMART" id="SM00237">
    <property type="entry name" value="Calx_beta"/>
    <property type="match status" value="2"/>
</dbReference>
<evidence type="ECO:0000256" key="12">
    <source>
        <dbReference type="ARBA" id="ARBA00022860"/>
    </source>
</evidence>
<dbReference type="GO" id="GO:0098703">
    <property type="term" value="P:calcium ion import across plasma membrane"/>
    <property type="evidence" value="ECO:0007669"/>
    <property type="project" value="TreeGrafter"/>
</dbReference>
<dbReference type="GO" id="GO:0046872">
    <property type="term" value="F:metal ion binding"/>
    <property type="evidence" value="ECO:0007669"/>
    <property type="project" value="UniProtKB-KW"/>
</dbReference>
<dbReference type="InterPro" id="IPR038081">
    <property type="entry name" value="CalX-like_sf"/>
</dbReference>
<dbReference type="Gene3D" id="2.60.40.2030">
    <property type="match status" value="2"/>
</dbReference>
<organism evidence="22 23">
    <name type="scientific">Ridgeia piscesae</name>
    <name type="common">Tubeworm</name>
    <dbReference type="NCBI Taxonomy" id="27915"/>
    <lineage>
        <taxon>Eukaryota</taxon>
        <taxon>Metazoa</taxon>
        <taxon>Spiralia</taxon>
        <taxon>Lophotrochozoa</taxon>
        <taxon>Annelida</taxon>
        <taxon>Polychaeta</taxon>
        <taxon>Sedentaria</taxon>
        <taxon>Canalipalpata</taxon>
        <taxon>Sabellida</taxon>
        <taxon>Siboglinidae</taxon>
        <taxon>Ridgeia</taxon>
    </lineage>
</organism>
<evidence type="ECO:0000256" key="9">
    <source>
        <dbReference type="ARBA" id="ARBA00022729"/>
    </source>
</evidence>
<reference evidence="22" key="1">
    <citation type="journal article" date="2023" name="Mol. Biol. Evol.">
        <title>Third-Generation Sequencing Reveals the Adaptive Role of the Epigenome in Three Deep-Sea Polychaetes.</title>
        <authorList>
            <person name="Perez M."/>
            <person name="Aroh O."/>
            <person name="Sun Y."/>
            <person name="Lan Y."/>
            <person name="Juniper S.K."/>
            <person name="Young C.R."/>
            <person name="Angers B."/>
            <person name="Qian P.Y."/>
        </authorList>
    </citation>
    <scope>NUCLEOTIDE SEQUENCE</scope>
    <source>
        <strain evidence="22">R07B-5</strain>
    </source>
</reference>
<evidence type="ECO:0000256" key="11">
    <source>
        <dbReference type="ARBA" id="ARBA00022837"/>
    </source>
</evidence>
<evidence type="ECO:0000256" key="7">
    <source>
        <dbReference type="ARBA" id="ARBA00022692"/>
    </source>
</evidence>
<keyword evidence="17" id="KW-0325">Glycoprotein</keyword>
<comment type="catalytic activity">
    <reaction evidence="19">
        <text>Ca(2+)(in) + 3 Na(+)(out) = Ca(2+)(out) + 3 Na(+)(in)</text>
        <dbReference type="Rhea" id="RHEA:69955"/>
        <dbReference type="ChEBI" id="CHEBI:29101"/>
        <dbReference type="ChEBI" id="CHEBI:29108"/>
    </reaction>
</comment>
<evidence type="ECO:0000256" key="10">
    <source>
        <dbReference type="ARBA" id="ARBA00022737"/>
    </source>
</evidence>
<keyword evidence="14" id="KW-0915">Sodium</keyword>
<dbReference type="GO" id="GO:0042383">
    <property type="term" value="C:sarcolemma"/>
    <property type="evidence" value="ECO:0007669"/>
    <property type="project" value="TreeGrafter"/>
</dbReference>
<evidence type="ECO:0000256" key="17">
    <source>
        <dbReference type="ARBA" id="ARBA00023180"/>
    </source>
</evidence>
<evidence type="ECO:0000259" key="21">
    <source>
        <dbReference type="SMART" id="SM00237"/>
    </source>
</evidence>
<dbReference type="InterPro" id="IPR004837">
    <property type="entry name" value="NaCa_Exmemb"/>
</dbReference>
<keyword evidence="16 20" id="KW-0472">Membrane</keyword>
<keyword evidence="18" id="KW-0739">Sodium transport</keyword>
<keyword evidence="3" id="KW-0813">Transport</keyword>
<evidence type="ECO:0000256" key="14">
    <source>
        <dbReference type="ARBA" id="ARBA00023053"/>
    </source>
</evidence>
<evidence type="ECO:0000256" key="20">
    <source>
        <dbReference type="SAM" id="Phobius"/>
    </source>
</evidence>
<evidence type="ECO:0000256" key="6">
    <source>
        <dbReference type="ARBA" id="ARBA00022568"/>
    </source>
</evidence>
<keyword evidence="11" id="KW-0106">Calcium</keyword>
<sequence length="579" mass="64062">MLIKSWSHIFLMDIRGVNPHLTEPELLKLAMMKVVEGQPHSRMWYRINASRALAGKSKLIPSMSENLRDVYDTVKHKENDSLGLEKALLPRHSSQIDYTDGGKKAVIEFMASQCAVLEKEQRVRIGIKRYGNTNIRAMVRIETIDGTAEAEKDYTPLKETLVFEKDETTKFIDIVIIDDNEWEPDEIFFVKLSLDTFDSQTVAIGTLAIEEITIIDDDEPGTFEFSKPSLLFRESCGVAKIPIERTNGADGDVEVSWETQDMTAKSGRDYCGGEGVIRFTHGETTKNLEIVIYDDETAEKDECFKVVITKISPEGAKIGQTKKTIISIVNDDDFNGMVSRLVNMTNLNMDALAVESTTWAIQIRNALNVNGANVDTATTMDYIMHVLTFGWKLIFAMIPPPSIWGGWLAFFVALIMIGLLTAIIGDLASIFGCLVGLKDSVTAITFVALGTSLPDLFASKQSAVQEKTADNSIGNVTGSNSVNVFLGLGLPWVIAAIYWSMKGDTFRVEAGTLGFSVVVYSITAIICIAILLVRRFTFGKAELGGPMNIKVITFVILVMLWFTYIILSSLQAYGHISGF</sequence>
<keyword evidence="15" id="KW-0406">Ion transport</keyword>
<feature type="transmembrane region" description="Helical" evidence="20">
    <location>
        <begin position="404"/>
        <end position="437"/>
    </location>
</feature>
<dbReference type="Proteomes" id="UP001209878">
    <property type="component" value="Unassembled WGS sequence"/>
</dbReference>
<proteinExistence type="inferred from homology"/>
<comment type="similarity">
    <text evidence="2">Belongs to the Ca(2+):cation antiporter (CaCA) (TC 2.A.19) family. SLC8 subfamily.</text>
</comment>
<dbReference type="GO" id="GO:0007154">
    <property type="term" value="P:cell communication"/>
    <property type="evidence" value="ECO:0007669"/>
    <property type="project" value="InterPro"/>
</dbReference>
<evidence type="ECO:0000313" key="22">
    <source>
        <dbReference type="EMBL" id="KAK2193735.1"/>
    </source>
</evidence>